<gene>
    <name evidence="6" type="ORF">CSC94_05070</name>
</gene>
<dbReference type="GO" id="GO:1904680">
    <property type="term" value="F:peptide transmembrane transporter activity"/>
    <property type="evidence" value="ECO:0007669"/>
    <property type="project" value="TreeGrafter"/>
</dbReference>
<dbReference type="GO" id="GO:0015833">
    <property type="term" value="P:peptide transport"/>
    <property type="evidence" value="ECO:0007669"/>
    <property type="project" value="TreeGrafter"/>
</dbReference>
<dbReference type="PROSITE" id="PS51318">
    <property type="entry name" value="TAT"/>
    <property type="match status" value="1"/>
</dbReference>
<keyword evidence="3" id="KW-0813">Transport</keyword>
<organism evidence="6 7">
    <name type="scientific">Zhengella mangrovi</name>
    <dbReference type="NCBI Taxonomy" id="1982044"/>
    <lineage>
        <taxon>Bacteria</taxon>
        <taxon>Pseudomonadati</taxon>
        <taxon>Pseudomonadota</taxon>
        <taxon>Alphaproteobacteria</taxon>
        <taxon>Hyphomicrobiales</taxon>
        <taxon>Notoacmeibacteraceae</taxon>
        <taxon>Zhengella</taxon>
    </lineage>
</organism>
<keyword evidence="7" id="KW-1185">Reference proteome</keyword>
<evidence type="ECO:0000256" key="4">
    <source>
        <dbReference type="ARBA" id="ARBA00022729"/>
    </source>
</evidence>
<dbReference type="Proteomes" id="UP000221168">
    <property type="component" value="Unassembled WGS sequence"/>
</dbReference>
<dbReference type="EMBL" id="PDVP01000002">
    <property type="protein sequence ID" value="PHP68038.1"/>
    <property type="molecule type" value="Genomic_DNA"/>
</dbReference>
<evidence type="ECO:0000313" key="6">
    <source>
        <dbReference type="EMBL" id="PHP68038.1"/>
    </source>
</evidence>
<accession>A0A2G1QS55</accession>
<evidence type="ECO:0000259" key="5">
    <source>
        <dbReference type="Pfam" id="PF00496"/>
    </source>
</evidence>
<sequence length="538" mass="59473">MSKGSDQQLIDRIAQEARLGRVSRREFMSWTMAAGLTASTASGLWTTKAHAETPKRGGTFRWGVHDGNTSDTHDPGTYVTRQMIFLAHQYRSYLTMINPDNSLGPDLATEWSASPDATEWTFKLHEKATFGKSGNNVKAKDVVASLNHHRGEKTTSAAKALLTDVTDVKADGDYTVVISLARGIADLPWLMTDYHLAICPANDDGTIDWKSGDGCGPYKIDSGQFGVSWALSRNDGWHGEGAYFDKVEMIVLNDPNARQTALVTGDVDCISLVELKTLSLLERNPNIKVDNVPSGAAITMPMFCDTAPFDNVDVRTALKLAMDRDEIVEKIAFGAATKGNDFHLSPVQPYWPDDIPQHEYDPDKAKSLLKKAGAENLSVSLSTADSVFSGAVDMCVLYAEQAKKAGINIKVVREPNDGYYSDVWLKKPFTAVSWGARPTPDVMFTLAYSKDAAWNESHWKNPKFNELLLQAKSELDDAKRAEMYREMCLLMHDDGGTIIPFFNNFVYARRSNVMHGESVAASWACDGARAPSRWWFNS</sequence>
<evidence type="ECO:0000256" key="1">
    <source>
        <dbReference type="ARBA" id="ARBA00004418"/>
    </source>
</evidence>
<dbReference type="SUPFAM" id="SSF53850">
    <property type="entry name" value="Periplasmic binding protein-like II"/>
    <property type="match status" value="1"/>
</dbReference>
<dbReference type="InterPro" id="IPR039424">
    <property type="entry name" value="SBP_5"/>
</dbReference>
<dbReference type="CDD" id="cd08503">
    <property type="entry name" value="PBP2_NikA_DppA_OppA_like_17"/>
    <property type="match status" value="1"/>
</dbReference>
<evidence type="ECO:0000313" key="7">
    <source>
        <dbReference type="Proteomes" id="UP000221168"/>
    </source>
</evidence>
<dbReference type="GO" id="GO:0043190">
    <property type="term" value="C:ATP-binding cassette (ABC) transporter complex"/>
    <property type="evidence" value="ECO:0007669"/>
    <property type="project" value="InterPro"/>
</dbReference>
<evidence type="ECO:0000256" key="3">
    <source>
        <dbReference type="ARBA" id="ARBA00022448"/>
    </source>
</evidence>
<dbReference type="InterPro" id="IPR000914">
    <property type="entry name" value="SBP_5_dom"/>
</dbReference>
<protein>
    <submittedName>
        <fullName evidence="6">Peptide ABC transporter substrate-binding protein</fullName>
    </submittedName>
</protein>
<dbReference type="PIRSF" id="PIRSF002741">
    <property type="entry name" value="MppA"/>
    <property type="match status" value="1"/>
</dbReference>
<comment type="subcellular location">
    <subcellularLocation>
        <location evidence="1">Periplasm</location>
    </subcellularLocation>
</comment>
<comment type="similarity">
    <text evidence="2">Belongs to the bacterial solute-binding protein 5 family.</text>
</comment>
<dbReference type="OrthoDB" id="9803988at2"/>
<name>A0A2G1QS55_9HYPH</name>
<dbReference type="RefSeq" id="WP_099304442.1">
    <property type="nucleotide sequence ID" value="NZ_PDVP01000002.1"/>
</dbReference>
<feature type="domain" description="Solute-binding protein family 5" evidence="5">
    <location>
        <begin position="104"/>
        <end position="452"/>
    </location>
</feature>
<dbReference type="Gene3D" id="3.10.105.10">
    <property type="entry name" value="Dipeptide-binding Protein, Domain 3"/>
    <property type="match status" value="1"/>
</dbReference>
<dbReference type="Pfam" id="PF00496">
    <property type="entry name" value="SBP_bac_5"/>
    <property type="match status" value="1"/>
</dbReference>
<comment type="caution">
    <text evidence="6">The sequence shown here is derived from an EMBL/GenBank/DDBJ whole genome shotgun (WGS) entry which is preliminary data.</text>
</comment>
<keyword evidence="4" id="KW-0732">Signal</keyword>
<dbReference type="Gene3D" id="3.90.76.10">
    <property type="entry name" value="Dipeptide-binding Protein, Domain 1"/>
    <property type="match status" value="1"/>
</dbReference>
<dbReference type="AlphaFoldDB" id="A0A2G1QS55"/>
<dbReference type="GO" id="GO:0030288">
    <property type="term" value="C:outer membrane-bounded periplasmic space"/>
    <property type="evidence" value="ECO:0007669"/>
    <property type="project" value="UniProtKB-ARBA"/>
</dbReference>
<dbReference type="PANTHER" id="PTHR30290:SF10">
    <property type="entry name" value="PERIPLASMIC OLIGOPEPTIDE-BINDING PROTEIN-RELATED"/>
    <property type="match status" value="1"/>
</dbReference>
<evidence type="ECO:0000256" key="2">
    <source>
        <dbReference type="ARBA" id="ARBA00005695"/>
    </source>
</evidence>
<dbReference type="InterPro" id="IPR030678">
    <property type="entry name" value="Peptide/Ni-bd"/>
</dbReference>
<dbReference type="Gene3D" id="3.40.190.10">
    <property type="entry name" value="Periplasmic binding protein-like II"/>
    <property type="match status" value="1"/>
</dbReference>
<proteinExistence type="inferred from homology"/>
<dbReference type="PANTHER" id="PTHR30290">
    <property type="entry name" value="PERIPLASMIC BINDING COMPONENT OF ABC TRANSPORTER"/>
    <property type="match status" value="1"/>
</dbReference>
<dbReference type="InterPro" id="IPR006311">
    <property type="entry name" value="TAT_signal"/>
</dbReference>
<reference evidence="6 7" key="1">
    <citation type="submission" date="2017-10" db="EMBL/GenBank/DDBJ databases">
        <title>Sedimentibacterium mangrovi gen. nov., sp. nov., a novel member of family Phyllobacteriacea isolated from mangrove sediment.</title>
        <authorList>
            <person name="Liao H."/>
            <person name="Tian Y."/>
        </authorList>
    </citation>
    <scope>NUCLEOTIDE SEQUENCE [LARGE SCALE GENOMIC DNA]</scope>
    <source>
        <strain evidence="6 7">X9-2-2</strain>
    </source>
</reference>